<comment type="caution">
    <text evidence="1">The sequence shown here is derived from an EMBL/GenBank/DDBJ whole genome shotgun (WGS) entry which is preliminary data.</text>
</comment>
<dbReference type="EMBL" id="BLXT01007309">
    <property type="protein sequence ID" value="GFO38227.1"/>
    <property type="molecule type" value="Genomic_DNA"/>
</dbReference>
<protein>
    <submittedName>
        <fullName evidence="1">Uncharacterized protein</fullName>
    </submittedName>
</protein>
<accession>A0AAV4D208</accession>
<evidence type="ECO:0000313" key="2">
    <source>
        <dbReference type="Proteomes" id="UP000735302"/>
    </source>
</evidence>
<dbReference type="AlphaFoldDB" id="A0AAV4D208"/>
<sequence>METLPALKSAEIFLSQVGALPPVSWLNDGPESLRSPSNRLDIYKNQPTNLETLHYRGPSSSTVRKSPEITMAGMTSTTKKLSRTFNFLATFLINVIVELDYTFRMG</sequence>
<organism evidence="1 2">
    <name type="scientific">Plakobranchus ocellatus</name>
    <dbReference type="NCBI Taxonomy" id="259542"/>
    <lineage>
        <taxon>Eukaryota</taxon>
        <taxon>Metazoa</taxon>
        <taxon>Spiralia</taxon>
        <taxon>Lophotrochozoa</taxon>
        <taxon>Mollusca</taxon>
        <taxon>Gastropoda</taxon>
        <taxon>Heterobranchia</taxon>
        <taxon>Euthyneura</taxon>
        <taxon>Panpulmonata</taxon>
        <taxon>Sacoglossa</taxon>
        <taxon>Placobranchoidea</taxon>
        <taxon>Plakobranchidae</taxon>
        <taxon>Plakobranchus</taxon>
    </lineage>
</organism>
<keyword evidence="2" id="KW-1185">Reference proteome</keyword>
<evidence type="ECO:0000313" key="1">
    <source>
        <dbReference type="EMBL" id="GFO38227.1"/>
    </source>
</evidence>
<dbReference type="Proteomes" id="UP000735302">
    <property type="component" value="Unassembled WGS sequence"/>
</dbReference>
<name>A0AAV4D208_9GAST</name>
<reference evidence="1 2" key="1">
    <citation type="journal article" date="2021" name="Elife">
        <title>Chloroplast acquisition without the gene transfer in kleptoplastic sea slugs, Plakobranchus ocellatus.</title>
        <authorList>
            <person name="Maeda T."/>
            <person name="Takahashi S."/>
            <person name="Yoshida T."/>
            <person name="Shimamura S."/>
            <person name="Takaki Y."/>
            <person name="Nagai Y."/>
            <person name="Toyoda A."/>
            <person name="Suzuki Y."/>
            <person name="Arimoto A."/>
            <person name="Ishii H."/>
            <person name="Satoh N."/>
            <person name="Nishiyama T."/>
            <person name="Hasebe M."/>
            <person name="Maruyama T."/>
            <person name="Minagawa J."/>
            <person name="Obokata J."/>
            <person name="Shigenobu S."/>
        </authorList>
    </citation>
    <scope>NUCLEOTIDE SEQUENCE [LARGE SCALE GENOMIC DNA]</scope>
</reference>
<proteinExistence type="predicted"/>
<gene>
    <name evidence="1" type="ORF">PoB_006473200</name>
</gene>